<feature type="compositionally biased region" description="Polar residues" evidence="1">
    <location>
        <begin position="324"/>
        <end position="340"/>
    </location>
</feature>
<feature type="transmembrane region" description="Helical" evidence="2">
    <location>
        <begin position="85"/>
        <end position="105"/>
    </location>
</feature>
<feature type="transmembrane region" description="Helical" evidence="2">
    <location>
        <begin position="117"/>
        <end position="137"/>
    </location>
</feature>
<keyword evidence="2" id="KW-1133">Transmembrane helix</keyword>
<evidence type="ECO:0000313" key="4">
    <source>
        <dbReference type="EMBL" id="MBS2546093.1"/>
    </source>
</evidence>
<evidence type="ECO:0000256" key="2">
    <source>
        <dbReference type="SAM" id="Phobius"/>
    </source>
</evidence>
<keyword evidence="2" id="KW-0472">Membrane</keyword>
<dbReference type="RefSeq" id="WP_212007748.1">
    <property type="nucleotide sequence ID" value="NZ_JAAFYZ010000009.1"/>
</dbReference>
<accession>A0ABS5KI82</accession>
<keyword evidence="2" id="KW-0812">Transmembrane</keyword>
<proteinExistence type="predicted"/>
<gene>
    <name evidence="4" type="ORF">KGQ19_04355</name>
</gene>
<feature type="transmembrane region" description="Helical" evidence="2">
    <location>
        <begin position="26"/>
        <end position="53"/>
    </location>
</feature>
<feature type="transmembrane region" description="Helical" evidence="2">
    <location>
        <begin position="202"/>
        <end position="225"/>
    </location>
</feature>
<feature type="region of interest" description="Disordered" evidence="1">
    <location>
        <begin position="295"/>
        <end position="356"/>
    </location>
</feature>
<comment type="caution">
    <text evidence="4">The sequence shown here is derived from an EMBL/GenBank/DDBJ whole genome shotgun (WGS) entry which is preliminary data.</text>
</comment>
<evidence type="ECO:0000259" key="3">
    <source>
        <dbReference type="Pfam" id="PF14219"/>
    </source>
</evidence>
<feature type="domain" description="DUF4328" evidence="3">
    <location>
        <begin position="68"/>
        <end position="229"/>
    </location>
</feature>
<protein>
    <submittedName>
        <fullName evidence="4">DUF4328 domain-containing protein</fullName>
    </submittedName>
</protein>
<name>A0ABS5KI82_9ACTN</name>
<sequence length="356" mass="37510">MTGSPISDYGYPAPFAAPRPRPRTSVAGLGVALIVLLALDAAVAALAAGLLVWRHQVLGTLLTDPGSLGPDDLHNSDRLALGAVGWLYIFLVPTIVIFICWFWAARNNAELYFPNRGTLAVGWAIGGWFLPLANWVLPLFVARDIHRGTMAGRKGKPAGGQITGWWWGPYVIAEILALACSGENGNAKKAADITDFVHDLQAVATTGIAALIATIAAALLAIGYVRTITNTQNARNREGDWYGGPGPAVLPGPYGMGYGYGYGAPMPGYSAPQMPVPGYPAPQMPMPGYPAPQMPMPMPAQSPAPPTETAPVVQDRIPVADTQIADTHSADTQSAETWSSDAPKPAEPGDWLTPPS</sequence>
<dbReference type="Pfam" id="PF14219">
    <property type="entry name" value="DUF4328"/>
    <property type="match status" value="1"/>
</dbReference>
<dbReference type="Proteomes" id="UP000730482">
    <property type="component" value="Unassembled WGS sequence"/>
</dbReference>
<keyword evidence="5" id="KW-1185">Reference proteome</keyword>
<dbReference type="EMBL" id="JAAFYZ010000009">
    <property type="protein sequence ID" value="MBS2546093.1"/>
    <property type="molecule type" value="Genomic_DNA"/>
</dbReference>
<organism evidence="4 5">
    <name type="scientific">Catenulispora pinistramenti</name>
    <dbReference type="NCBI Taxonomy" id="2705254"/>
    <lineage>
        <taxon>Bacteria</taxon>
        <taxon>Bacillati</taxon>
        <taxon>Actinomycetota</taxon>
        <taxon>Actinomycetes</taxon>
        <taxon>Catenulisporales</taxon>
        <taxon>Catenulisporaceae</taxon>
        <taxon>Catenulispora</taxon>
    </lineage>
</organism>
<feature type="compositionally biased region" description="Pro residues" evidence="1">
    <location>
        <begin position="295"/>
        <end position="308"/>
    </location>
</feature>
<reference evidence="4 5" key="1">
    <citation type="submission" date="2020-02" db="EMBL/GenBank/DDBJ databases">
        <title>Acidophilic actinobacteria isolated from forest soil.</title>
        <authorList>
            <person name="Golinska P."/>
        </authorList>
    </citation>
    <scope>NUCLEOTIDE SEQUENCE [LARGE SCALE GENOMIC DNA]</scope>
    <source>
        <strain evidence="4 5">NL8</strain>
    </source>
</reference>
<evidence type="ECO:0000313" key="5">
    <source>
        <dbReference type="Proteomes" id="UP000730482"/>
    </source>
</evidence>
<evidence type="ECO:0000256" key="1">
    <source>
        <dbReference type="SAM" id="MobiDB-lite"/>
    </source>
</evidence>
<dbReference type="InterPro" id="IPR025565">
    <property type="entry name" value="DUF4328"/>
</dbReference>